<protein>
    <submittedName>
        <fullName evidence="2">Inosose dehydratase</fullName>
        <ecNumber evidence="2">4.2.1.44</ecNumber>
    </submittedName>
</protein>
<dbReference type="EC" id="4.2.1.44" evidence="2"/>
<dbReference type="EMBL" id="UOEU01000447">
    <property type="protein sequence ID" value="VAW33412.1"/>
    <property type="molecule type" value="Genomic_DNA"/>
</dbReference>
<dbReference type="PANTHER" id="PTHR12110">
    <property type="entry name" value="HYDROXYPYRUVATE ISOMERASE"/>
    <property type="match status" value="1"/>
</dbReference>
<dbReference type="Gene3D" id="3.20.20.150">
    <property type="entry name" value="Divalent-metal-dependent TIM barrel enzymes"/>
    <property type="match status" value="1"/>
</dbReference>
<gene>
    <name evidence="2" type="ORF">MNBD_CHLOROFLEXI01-595</name>
</gene>
<sequence>MIKIANAPCSWGVIENIEGERGGYVRVLDEMQATGYAGTELGDWGFMPTDPAQLRQELAARQLQLLASWVSARLYDAKYHEAGVETAVRTAHLLAEVGGPNSLIVLGDDHSTVPTRHDNAGRIQPEHGLSAAEWEIYSSGANCIARAVRQETGLRTAFHHHAATFVETPTEIDTFLSLTDSDVLGLCFDSGHCALGGGDPVDLLTRHANRIWHVHFKDFDPTILEKAKVEGWTYTDMVGQGIFCELGQGNVDFPAVLATLNKLQYDGWIVVEQDVLPSMGSPKESANRNRAFLRSIGL</sequence>
<dbReference type="Pfam" id="PF01261">
    <property type="entry name" value="AP_endonuc_2"/>
    <property type="match status" value="1"/>
</dbReference>
<dbReference type="InterPro" id="IPR013022">
    <property type="entry name" value="Xyl_isomerase-like_TIM-brl"/>
</dbReference>
<dbReference type="InterPro" id="IPR050312">
    <property type="entry name" value="IolE/XylAMocC-like"/>
</dbReference>
<dbReference type="PANTHER" id="PTHR12110:SF41">
    <property type="entry name" value="INOSOSE DEHYDRATASE"/>
    <property type="match status" value="1"/>
</dbReference>
<dbReference type="AlphaFoldDB" id="A0A3B0V3R4"/>
<proteinExistence type="predicted"/>
<dbReference type="InterPro" id="IPR036237">
    <property type="entry name" value="Xyl_isomerase-like_sf"/>
</dbReference>
<dbReference type="GO" id="GO:0050114">
    <property type="term" value="F:myo-inosose-2 dehydratase activity"/>
    <property type="evidence" value="ECO:0007669"/>
    <property type="project" value="UniProtKB-EC"/>
</dbReference>
<accession>A0A3B0V3R4</accession>
<keyword evidence="2" id="KW-0456">Lyase</keyword>
<organism evidence="2">
    <name type="scientific">hydrothermal vent metagenome</name>
    <dbReference type="NCBI Taxonomy" id="652676"/>
    <lineage>
        <taxon>unclassified sequences</taxon>
        <taxon>metagenomes</taxon>
        <taxon>ecological metagenomes</taxon>
    </lineage>
</organism>
<dbReference type="SUPFAM" id="SSF51658">
    <property type="entry name" value="Xylose isomerase-like"/>
    <property type="match status" value="1"/>
</dbReference>
<name>A0A3B0V3R4_9ZZZZ</name>
<reference evidence="2" key="1">
    <citation type="submission" date="2018-06" db="EMBL/GenBank/DDBJ databases">
        <authorList>
            <person name="Zhirakovskaya E."/>
        </authorList>
    </citation>
    <scope>NUCLEOTIDE SEQUENCE</scope>
</reference>
<feature type="domain" description="Xylose isomerase-like TIM barrel" evidence="1">
    <location>
        <begin position="29"/>
        <end position="295"/>
    </location>
</feature>
<evidence type="ECO:0000259" key="1">
    <source>
        <dbReference type="Pfam" id="PF01261"/>
    </source>
</evidence>
<evidence type="ECO:0000313" key="2">
    <source>
        <dbReference type="EMBL" id="VAW33412.1"/>
    </source>
</evidence>